<evidence type="ECO:0000313" key="3">
    <source>
        <dbReference type="Proteomes" id="UP001367508"/>
    </source>
</evidence>
<dbReference type="EMBL" id="JAYMYQ010000005">
    <property type="protein sequence ID" value="KAK7329028.1"/>
    <property type="molecule type" value="Genomic_DNA"/>
</dbReference>
<keyword evidence="3" id="KW-1185">Reference proteome</keyword>
<dbReference type="EMBL" id="JAYMYQ010000005">
    <property type="protein sequence ID" value="KAK7329027.1"/>
    <property type="molecule type" value="Genomic_DNA"/>
</dbReference>
<dbReference type="Proteomes" id="UP001367508">
    <property type="component" value="Unassembled WGS sequence"/>
</dbReference>
<comment type="caution">
    <text evidence="1">The sequence shown here is derived from an EMBL/GenBank/DDBJ whole genome shotgun (WGS) entry which is preliminary data.</text>
</comment>
<proteinExistence type="predicted"/>
<accession>A0AAN9QBH5</accession>
<gene>
    <name evidence="1" type="ORF">VNO77_23172</name>
    <name evidence="2" type="ORF">VNO77_23173</name>
</gene>
<evidence type="ECO:0000313" key="1">
    <source>
        <dbReference type="EMBL" id="KAK7329027.1"/>
    </source>
</evidence>
<organism evidence="1 3">
    <name type="scientific">Canavalia gladiata</name>
    <name type="common">Sword bean</name>
    <name type="synonym">Dolichos gladiatus</name>
    <dbReference type="NCBI Taxonomy" id="3824"/>
    <lineage>
        <taxon>Eukaryota</taxon>
        <taxon>Viridiplantae</taxon>
        <taxon>Streptophyta</taxon>
        <taxon>Embryophyta</taxon>
        <taxon>Tracheophyta</taxon>
        <taxon>Spermatophyta</taxon>
        <taxon>Magnoliopsida</taxon>
        <taxon>eudicotyledons</taxon>
        <taxon>Gunneridae</taxon>
        <taxon>Pentapetalae</taxon>
        <taxon>rosids</taxon>
        <taxon>fabids</taxon>
        <taxon>Fabales</taxon>
        <taxon>Fabaceae</taxon>
        <taxon>Papilionoideae</taxon>
        <taxon>50 kb inversion clade</taxon>
        <taxon>NPAAA clade</taxon>
        <taxon>indigoferoid/millettioid clade</taxon>
        <taxon>Phaseoleae</taxon>
        <taxon>Canavalia</taxon>
    </lineage>
</organism>
<evidence type="ECO:0000313" key="2">
    <source>
        <dbReference type="EMBL" id="KAK7329028.1"/>
    </source>
</evidence>
<dbReference type="AlphaFoldDB" id="A0AAN9QBH5"/>
<name>A0AAN9QBH5_CANGL</name>
<protein>
    <submittedName>
        <fullName evidence="1">Uncharacterized protein</fullName>
    </submittedName>
</protein>
<sequence>MQALQPLCPLPTWGVLPTDWPPAVLVVHLSMLDRRNRGDQTEDMVKNEFKFRLSSRLSFLFQLPEGANLTCCGDEAETKDRVNLSLQIPLLLNSLYGISQGALPLPILLPAFRPF</sequence>
<reference evidence="1 3" key="1">
    <citation type="submission" date="2024-01" db="EMBL/GenBank/DDBJ databases">
        <title>The genomes of 5 underutilized Papilionoideae crops provide insights into root nodulation and disease resistanc.</title>
        <authorList>
            <person name="Jiang F."/>
        </authorList>
    </citation>
    <scope>NUCLEOTIDE SEQUENCE [LARGE SCALE GENOMIC DNA]</scope>
    <source>
        <strain evidence="1">LVBAO_FW01</strain>
        <tissue evidence="1">Leaves</tissue>
    </source>
</reference>